<feature type="compositionally biased region" description="Pro residues" evidence="7">
    <location>
        <begin position="207"/>
        <end position="216"/>
    </location>
</feature>
<dbReference type="GO" id="GO:0005871">
    <property type="term" value="C:kinesin complex"/>
    <property type="evidence" value="ECO:0007669"/>
    <property type="project" value="TreeGrafter"/>
</dbReference>
<dbReference type="Pfam" id="PF04880">
    <property type="entry name" value="NUDE_C"/>
    <property type="match status" value="1"/>
</dbReference>
<evidence type="ECO:0000256" key="6">
    <source>
        <dbReference type="ARBA" id="ARBA00023212"/>
    </source>
</evidence>
<dbReference type="OMA" id="NMAIERS"/>
<evidence type="ECO:0000256" key="1">
    <source>
        <dbReference type="ARBA" id="ARBA00004245"/>
    </source>
</evidence>
<evidence type="ECO:0000256" key="7">
    <source>
        <dbReference type="SAM" id="MobiDB-lite"/>
    </source>
</evidence>
<evidence type="ECO:0000256" key="2">
    <source>
        <dbReference type="ARBA" id="ARBA00007429"/>
    </source>
</evidence>
<keyword evidence="5" id="KW-0175">Coiled coil</keyword>
<feature type="compositionally biased region" description="Polar residues" evidence="7">
    <location>
        <begin position="608"/>
        <end position="625"/>
    </location>
</feature>
<dbReference type="PANTHER" id="PTHR10921:SF1">
    <property type="entry name" value="NUCLEAR DISTRIBUTION PROTEIN NUDE HOMOLOG"/>
    <property type="match status" value="1"/>
</dbReference>
<keyword evidence="4" id="KW-0493">Microtubule</keyword>
<feature type="compositionally biased region" description="Low complexity" evidence="7">
    <location>
        <begin position="265"/>
        <end position="278"/>
    </location>
</feature>
<evidence type="ECO:0000313" key="10">
    <source>
        <dbReference type="Proteomes" id="UP000007431"/>
    </source>
</evidence>
<dbReference type="GO" id="GO:0000132">
    <property type="term" value="P:establishment of mitotic spindle orientation"/>
    <property type="evidence" value="ECO:0007669"/>
    <property type="project" value="TreeGrafter"/>
</dbReference>
<dbReference type="Gene3D" id="6.10.250.1080">
    <property type="match status" value="1"/>
</dbReference>
<dbReference type="GO" id="GO:0005874">
    <property type="term" value="C:microtubule"/>
    <property type="evidence" value="ECO:0007669"/>
    <property type="project" value="UniProtKB-KW"/>
</dbReference>
<evidence type="ECO:0000313" key="9">
    <source>
        <dbReference type="EMBL" id="EFJ04030.1"/>
    </source>
</evidence>
<dbReference type="GO" id="GO:0051642">
    <property type="term" value="P:centrosome localization"/>
    <property type="evidence" value="ECO:0007669"/>
    <property type="project" value="TreeGrafter"/>
</dbReference>
<dbReference type="AlphaFoldDB" id="D8PKS9"/>
<proteinExistence type="inferred from homology"/>
<evidence type="ECO:0000256" key="5">
    <source>
        <dbReference type="ARBA" id="ARBA00023054"/>
    </source>
</evidence>
<feature type="compositionally biased region" description="Basic and acidic residues" evidence="7">
    <location>
        <begin position="418"/>
        <end position="446"/>
    </location>
</feature>
<dbReference type="GO" id="GO:0007059">
    <property type="term" value="P:chromosome segregation"/>
    <property type="evidence" value="ECO:0007669"/>
    <property type="project" value="TreeGrafter"/>
</dbReference>
<sequence>MTAVLTPTDALRRDTMSLDDTTINYSSGSTDWRAKYNEVCDMLEQTRAELDDFHQSSKELETELENELQRTEKAQQDLKIKAARAENERDEWKSKFMSLQTTHNHTTASLQRELDKLRKEHQQIKVQLRELEMGNDDLERNERAVSSNLADVENKYSRVLEEKILLEHELLDKASMEEEFQRLKDELRDANVEIAVLKDQVAASQPPSAPRSPTKPEPARLPSEDDLLHTAPPSDMTLSDLSPSSEPSSSDSLNSLNMTPKGRSTHTTSTSSVSSGQSALLHRAGFQPGRTFTTPPSSSGIARASTLPTFNGSPTNYRTPTRSPTRPAAYRTTSTTSNASTNTTATRNKGVQMVSEMRARVKNLEQKIHTRVPRLRMGSVSGKPSPAPLGTTSISNYQSMSTSASSRAGLAKSSWEGMSRRSTEVKRSAEVKRSIDSGSDKPKKSADSSGWVLIMEDSPSPPKNPDRERRRASSPQRPGAMRGSPTRPSRLAGLGQSSIGSGMKRPQSRLSGGSMSTTTSSLSATTATSTSIPTPTSRPTTPTLLPVPTSGLYAPSSGGLKRSTGPLSTSHLGASKRSSLGASTGIPPPPRPNSSMDNKPSLAGLGHSNVTVRTRLPNSASNASLSKSRIGRPSGGGSGRRSAGADSDLDIRELRPRSGSSAAVLSK</sequence>
<organism evidence="10">
    <name type="scientific">Schizophyllum commune (strain H4-8 / FGSC 9210)</name>
    <name type="common">Split gill fungus</name>
    <dbReference type="NCBI Taxonomy" id="578458"/>
    <lineage>
        <taxon>Eukaryota</taxon>
        <taxon>Fungi</taxon>
        <taxon>Dikarya</taxon>
        <taxon>Basidiomycota</taxon>
        <taxon>Agaricomycotina</taxon>
        <taxon>Agaricomycetes</taxon>
        <taxon>Agaricomycetidae</taxon>
        <taxon>Agaricales</taxon>
        <taxon>Schizophyllaceae</taxon>
        <taxon>Schizophyllum</taxon>
    </lineage>
</organism>
<feature type="compositionally biased region" description="Polar residues" evidence="7">
    <location>
        <begin position="290"/>
        <end position="324"/>
    </location>
</feature>
<keyword evidence="10" id="KW-1185">Reference proteome</keyword>
<dbReference type="GO" id="GO:0000776">
    <property type="term" value="C:kinetochore"/>
    <property type="evidence" value="ECO:0007669"/>
    <property type="project" value="TreeGrafter"/>
</dbReference>
<keyword evidence="3" id="KW-0963">Cytoplasm</keyword>
<dbReference type="Proteomes" id="UP000007431">
    <property type="component" value="Unassembled WGS sequence"/>
</dbReference>
<dbReference type="STRING" id="578458.D8PKS9"/>
<dbReference type="HOGENOM" id="CLU_027730_0_0_1"/>
<feature type="compositionally biased region" description="Polar residues" evidence="7">
    <location>
        <begin position="658"/>
        <end position="667"/>
    </location>
</feature>
<keyword evidence="6" id="KW-0206">Cytoskeleton</keyword>
<name>D8PKS9_SCHCM</name>
<reference evidence="9 10" key="1">
    <citation type="journal article" date="2010" name="Nat. Biotechnol.">
        <title>Genome sequence of the model mushroom Schizophyllum commune.</title>
        <authorList>
            <person name="Ohm R.A."/>
            <person name="de Jong J.F."/>
            <person name="Lugones L.G."/>
            <person name="Aerts A."/>
            <person name="Kothe E."/>
            <person name="Stajich J.E."/>
            <person name="de Vries R.P."/>
            <person name="Record E."/>
            <person name="Levasseur A."/>
            <person name="Baker S.E."/>
            <person name="Bartholomew K.A."/>
            <person name="Coutinho P.M."/>
            <person name="Erdmann S."/>
            <person name="Fowler T.J."/>
            <person name="Gathman A.C."/>
            <person name="Lombard V."/>
            <person name="Henrissat B."/>
            <person name="Knabe N."/>
            <person name="Kuees U."/>
            <person name="Lilly W.W."/>
            <person name="Lindquist E."/>
            <person name="Lucas S."/>
            <person name="Magnuson J.K."/>
            <person name="Piumi F."/>
            <person name="Raudaskoski M."/>
            <person name="Salamov A."/>
            <person name="Schmutz J."/>
            <person name="Schwarze F.W.M.R."/>
            <person name="vanKuyk P.A."/>
            <person name="Horton J.S."/>
            <person name="Grigoriev I.V."/>
            <person name="Woesten H.A.B."/>
        </authorList>
    </citation>
    <scope>NUCLEOTIDE SEQUENCE [LARGE SCALE GENOMIC DNA]</scope>
    <source>
        <strain evidence="10">H4-8 / FGSC 9210</strain>
    </source>
</reference>
<feature type="compositionally biased region" description="Low complexity" evidence="7">
    <location>
        <begin position="238"/>
        <end position="257"/>
    </location>
</feature>
<dbReference type="GO" id="GO:0047496">
    <property type="term" value="P:vesicle transport along microtubule"/>
    <property type="evidence" value="ECO:0007669"/>
    <property type="project" value="TreeGrafter"/>
</dbReference>
<dbReference type="GO" id="GO:0008017">
    <property type="term" value="F:microtubule binding"/>
    <property type="evidence" value="ECO:0007669"/>
    <property type="project" value="InterPro"/>
</dbReference>
<feature type="compositionally biased region" description="Low complexity" evidence="7">
    <location>
        <begin position="331"/>
        <end position="348"/>
    </location>
</feature>
<dbReference type="InterPro" id="IPR033494">
    <property type="entry name" value="NUDE"/>
</dbReference>
<protein>
    <recommendedName>
        <fullName evidence="8">NUDE domain-containing protein</fullName>
    </recommendedName>
</protein>
<dbReference type="KEGG" id="scm:SCHCO_02662562"/>
<feature type="compositionally biased region" description="Polar residues" evidence="7">
    <location>
        <begin position="565"/>
        <end position="582"/>
    </location>
</feature>
<evidence type="ECO:0000256" key="3">
    <source>
        <dbReference type="ARBA" id="ARBA00022490"/>
    </source>
</evidence>
<dbReference type="GeneID" id="9597654"/>
<comment type="similarity">
    <text evidence="2">Belongs to the nudE family.</text>
</comment>
<feature type="compositionally biased region" description="Low complexity" evidence="7">
    <location>
        <begin position="508"/>
        <end position="552"/>
    </location>
</feature>
<feature type="domain" description="NUDE" evidence="8">
    <location>
        <begin position="149"/>
        <end position="270"/>
    </location>
</feature>
<gene>
    <name evidence="9" type="ORF">SCHCODRAFT_81025</name>
</gene>
<dbReference type="EMBL" id="GL377302">
    <property type="protein sequence ID" value="EFJ04030.1"/>
    <property type="molecule type" value="Genomic_DNA"/>
</dbReference>
<dbReference type="RefSeq" id="XP_003038932.1">
    <property type="nucleotide sequence ID" value="XM_003038886.1"/>
</dbReference>
<accession>D8PKS9</accession>
<comment type="subcellular location">
    <subcellularLocation>
        <location evidence="1">Cytoplasm</location>
        <location evidence="1">Cytoskeleton</location>
    </subcellularLocation>
</comment>
<evidence type="ECO:0000259" key="8">
    <source>
        <dbReference type="Pfam" id="PF04880"/>
    </source>
</evidence>
<dbReference type="InterPro" id="IPR006964">
    <property type="entry name" value="NUDE_dom"/>
</dbReference>
<dbReference type="InParanoid" id="D8PKS9"/>
<feature type="region of interest" description="Disordered" evidence="7">
    <location>
        <begin position="198"/>
        <end position="348"/>
    </location>
</feature>
<dbReference type="PANTHER" id="PTHR10921">
    <property type="entry name" value="NUCLEAR DISTRIBUTION PROTEIN NUDE HOMOLOG 1"/>
    <property type="match status" value="1"/>
</dbReference>
<dbReference type="eggNOG" id="KOG1853">
    <property type="taxonomic scope" value="Eukaryota"/>
</dbReference>
<feature type="compositionally biased region" description="Polar residues" evidence="7">
    <location>
        <begin position="390"/>
        <end position="406"/>
    </location>
</feature>
<dbReference type="OrthoDB" id="5877028at2759"/>
<evidence type="ECO:0000256" key="4">
    <source>
        <dbReference type="ARBA" id="ARBA00022701"/>
    </source>
</evidence>
<dbReference type="VEuPathDB" id="FungiDB:SCHCODRAFT_02662562"/>
<dbReference type="GO" id="GO:0007020">
    <property type="term" value="P:microtubule nucleation"/>
    <property type="evidence" value="ECO:0007669"/>
    <property type="project" value="TreeGrafter"/>
</dbReference>
<feature type="region of interest" description="Disordered" evidence="7">
    <location>
        <begin position="375"/>
        <end position="667"/>
    </location>
</feature>